<evidence type="ECO:0000256" key="4">
    <source>
        <dbReference type="ARBA" id="ARBA00022692"/>
    </source>
</evidence>
<dbReference type="GO" id="GO:0015109">
    <property type="term" value="F:chromate transmembrane transporter activity"/>
    <property type="evidence" value="ECO:0007669"/>
    <property type="project" value="InterPro"/>
</dbReference>
<feature type="transmembrane region" description="Helical" evidence="7">
    <location>
        <begin position="6"/>
        <end position="28"/>
    </location>
</feature>
<feature type="transmembrane region" description="Helical" evidence="7">
    <location>
        <begin position="413"/>
        <end position="434"/>
    </location>
</feature>
<evidence type="ECO:0000256" key="5">
    <source>
        <dbReference type="ARBA" id="ARBA00022989"/>
    </source>
</evidence>
<evidence type="ECO:0000256" key="6">
    <source>
        <dbReference type="ARBA" id="ARBA00023136"/>
    </source>
</evidence>
<dbReference type="InterPro" id="IPR052518">
    <property type="entry name" value="CHR_Transporter"/>
</dbReference>
<evidence type="ECO:0000256" key="3">
    <source>
        <dbReference type="ARBA" id="ARBA00022475"/>
    </source>
</evidence>
<feature type="transmembrane region" description="Helical" evidence="7">
    <location>
        <begin position="353"/>
        <end position="374"/>
    </location>
</feature>
<dbReference type="EMBL" id="RQZG01000005">
    <property type="protein sequence ID" value="RRD05783.1"/>
    <property type="molecule type" value="Genomic_DNA"/>
</dbReference>
<feature type="transmembrane region" description="Helical" evidence="7">
    <location>
        <begin position="214"/>
        <end position="235"/>
    </location>
</feature>
<reference evidence="8 9" key="1">
    <citation type="submission" date="2018-11" db="EMBL/GenBank/DDBJ databases">
        <title>Genomes From Bacteria Associated with the Canine Oral Cavity: a Test Case for Automated Genome-Based Taxonomic Assignment.</title>
        <authorList>
            <person name="Coil D.A."/>
            <person name="Jospin G."/>
            <person name="Darling A.E."/>
            <person name="Wallis C."/>
            <person name="Davis I.J."/>
            <person name="Harris S."/>
            <person name="Eisen J.A."/>
            <person name="Holcombe L.J."/>
            <person name="O'Flynn C."/>
        </authorList>
    </citation>
    <scope>NUCLEOTIDE SEQUENCE [LARGE SCALE GENOMIC DNA]</scope>
    <source>
        <strain evidence="8 9">OH887_COT-365</strain>
    </source>
</reference>
<evidence type="ECO:0000313" key="8">
    <source>
        <dbReference type="EMBL" id="RRD05783.1"/>
    </source>
</evidence>
<keyword evidence="6 7" id="KW-0472">Membrane</keyword>
<protein>
    <submittedName>
        <fullName evidence="8">Chromate transporter</fullName>
    </submittedName>
</protein>
<evidence type="ECO:0000313" key="9">
    <source>
        <dbReference type="Proteomes" id="UP000280819"/>
    </source>
</evidence>
<evidence type="ECO:0000256" key="2">
    <source>
        <dbReference type="ARBA" id="ARBA00005262"/>
    </source>
</evidence>
<dbReference type="InterPro" id="IPR003370">
    <property type="entry name" value="Chromate_transpt"/>
</dbReference>
<keyword evidence="3" id="KW-1003">Cell membrane</keyword>
<feature type="transmembrane region" description="Helical" evidence="7">
    <location>
        <begin position="380"/>
        <end position="401"/>
    </location>
</feature>
<proteinExistence type="inferred from homology"/>
<evidence type="ECO:0000256" key="7">
    <source>
        <dbReference type="SAM" id="Phobius"/>
    </source>
</evidence>
<dbReference type="PANTHER" id="PTHR43663:SF1">
    <property type="entry name" value="CHROMATE TRANSPORTER"/>
    <property type="match status" value="1"/>
</dbReference>
<comment type="caution">
    <text evidence="8">The sequence shown here is derived from an EMBL/GenBank/DDBJ whole genome shotgun (WGS) entry which is preliminary data.</text>
</comment>
<feature type="transmembrane region" description="Helical" evidence="7">
    <location>
        <begin position="241"/>
        <end position="262"/>
    </location>
</feature>
<comment type="similarity">
    <text evidence="2">Belongs to the chromate ion transporter (CHR) (TC 2.A.51) family.</text>
</comment>
<dbReference type="Pfam" id="PF02417">
    <property type="entry name" value="Chromate_transp"/>
    <property type="match status" value="2"/>
</dbReference>
<dbReference type="Proteomes" id="UP000280819">
    <property type="component" value="Unassembled WGS sequence"/>
</dbReference>
<feature type="transmembrane region" description="Helical" evidence="7">
    <location>
        <begin position="77"/>
        <end position="101"/>
    </location>
</feature>
<accession>A0A3P1TBD1</accession>
<dbReference type="AlphaFoldDB" id="A0A3P1TBD1"/>
<gene>
    <name evidence="8" type="ORF">EII34_06130</name>
</gene>
<feature type="transmembrane region" description="Helical" evidence="7">
    <location>
        <begin position="107"/>
        <end position="128"/>
    </location>
</feature>
<name>A0A3P1TBD1_9ACTN</name>
<dbReference type="PANTHER" id="PTHR43663">
    <property type="entry name" value="CHROMATE TRANSPORT PROTEIN-RELATED"/>
    <property type="match status" value="1"/>
</dbReference>
<feature type="transmembrane region" description="Helical" evidence="7">
    <location>
        <begin position="316"/>
        <end position="341"/>
    </location>
</feature>
<keyword evidence="5 7" id="KW-1133">Transmembrane helix</keyword>
<feature type="transmembrane region" description="Helical" evidence="7">
    <location>
        <begin position="176"/>
        <end position="193"/>
    </location>
</feature>
<organism evidence="8 9">
    <name type="scientific">Arachnia propionica</name>
    <dbReference type="NCBI Taxonomy" id="1750"/>
    <lineage>
        <taxon>Bacteria</taxon>
        <taxon>Bacillati</taxon>
        <taxon>Actinomycetota</taxon>
        <taxon>Actinomycetes</taxon>
        <taxon>Propionibacteriales</taxon>
        <taxon>Propionibacteriaceae</taxon>
        <taxon>Arachnia</taxon>
    </lineage>
</organism>
<dbReference type="OrthoDB" id="9027281at2"/>
<evidence type="ECO:0000256" key="1">
    <source>
        <dbReference type="ARBA" id="ARBA00004651"/>
    </source>
</evidence>
<feature type="transmembrane region" description="Helical" evidence="7">
    <location>
        <begin position="282"/>
        <end position="304"/>
    </location>
</feature>
<keyword evidence="4 7" id="KW-0812">Transmembrane</keyword>
<feature type="transmembrane region" description="Helical" evidence="7">
    <location>
        <begin position="140"/>
        <end position="164"/>
    </location>
</feature>
<dbReference type="GO" id="GO:0005886">
    <property type="term" value="C:plasma membrane"/>
    <property type="evidence" value="ECO:0007669"/>
    <property type="project" value="UniProtKB-SubCell"/>
</dbReference>
<comment type="subcellular location">
    <subcellularLocation>
        <location evidence="1">Cell membrane</location>
        <topology evidence="1">Multi-pass membrane protein</topology>
    </subcellularLocation>
</comment>
<dbReference type="RefSeq" id="WP_124843982.1">
    <property type="nucleotide sequence ID" value="NZ_RQZG01000005.1"/>
</dbReference>
<sequence length="436" mass="44625">MRIGTVVRSSLTVGLIGFGGGAVLIPVLHRQFVERGHVVDEATFGTHTVVTNLTPGAFPVKMAALAGVGTGVMASTLAAFAMGLPGALLALLILLAFTWLGEAAIRWIEYAAFGVSLFILLVVAGYVIGVIRRSGRARTFIGLTLVCFLATGAGRLFTLIARLLGAEVSIEAPHLTTFQLIVVALAAIGITAWRARRHDPEAPPRQQTTEPGSLTTASVLTGISLGCLVAGALLIPGGLRFMGLVVASTLSSFGGGAAYIAVADGFFVVPGLVDADVFYHQLVPIANALPGPILVKLVSGMGYATGTAAGGIGTGLAMAALAFAAAISACAAVALFVMAFFDRIKESRFATALSLWILPVICGLLCTTSCSLWLGCIDTATSVGAPTATVAWAVPLGVMLLQVVQRRFRANDVALLLLAGTTSTLLLALLGSGAPA</sequence>